<dbReference type="GO" id="GO:0005524">
    <property type="term" value="F:ATP binding"/>
    <property type="evidence" value="ECO:0007669"/>
    <property type="project" value="InterPro"/>
</dbReference>
<dbReference type="InterPro" id="IPR050921">
    <property type="entry name" value="T4SS_GSP_E_ATPase"/>
</dbReference>
<keyword evidence="4" id="KW-1185">Reference proteome</keyword>
<evidence type="ECO:0000313" key="3">
    <source>
        <dbReference type="EMBL" id="SUO97081.1"/>
    </source>
</evidence>
<dbReference type="InterPro" id="IPR027417">
    <property type="entry name" value="P-loop_NTPase"/>
</dbReference>
<dbReference type="PROSITE" id="PS00662">
    <property type="entry name" value="T2SP_E"/>
    <property type="match status" value="1"/>
</dbReference>
<proteinExistence type="inferred from homology"/>
<feature type="domain" description="Bacterial type II secretion system protein E" evidence="2">
    <location>
        <begin position="204"/>
        <end position="218"/>
    </location>
</feature>
<dbReference type="PANTHER" id="PTHR30486:SF12">
    <property type="entry name" value="TYPE IV PILUS ATPASE PILU"/>
    <property type="match status" value="1"/>
</dbReference>
<dbReference type="Gene3D" id="3.30.450.90">
    <property type="match status" value="1"/>
</dbReference>
<dbReference type="SUPFAM" id="SSF52540">
    <property type="entry name" value="P-loop containing nucleoside triphosphate hydrolases"/>
    <property type="match status" value="1"/>
</dbReference>
<dbReference type="InterPro" id="IPR001482">
    <property type="entry name" value="T2SS/T4SS_dom"/>
</dbReference>
<sequence length="408" mass="46630">MNIEKAEMRSWFNKLITFAAEKKASDIFINTNLPVAMKLDGQLNYLPKAMMDQEDVYNLIETIARPEAYQEFIDNHELNIMVEVPDVTYLRVNVYMQRNMPGLVLRLIPAIIPELDDLDLPQPDVLRELSMAKRGLVIMVGATGNGKSTTLAAMVDHRNQNSQHHIITVEDPIEFMHKSKKSVVIQREVGVDTKSYGAALKNSLREAPDVILIGEIRDVETMGYALQFAETGHLCMATLHATNSVQALERIYNFFPLDQREKLQLDLSENLRCLVTQRLLPRKGGGRVVAMEMMMNTPYIAQLILEGQVGKIHEVLERGEAERGVFSFDRSIFDLYEKDEIEYHEALKYVHSENDFRIRVRTQSKRRLPDELQASGDVFSVQSDDKLEHELLLKQRQDRKASRISTGG</sequence>
<evidence type="ECO:0000313" key="4">
    <source>
        <dbReference type="Proteomes" id="UP000254575"/>
    </source>
</evidence>
<dbReference type="EMBL" id="UHIA01000004">
    <property type="protein sequence ID" value="SUO97081.1"/>
    <property type="molecule type" value="Genomic_DNA"/>
</dbReference>
<dbReference type="Gene3D" id="3.40.50.300">
    <property type="entry name" value="P-loop containing nucleotide triphosphate hydrolases"/>
    <property type="match status" value="1"/>
</dbReference>
<reference evidence="3 4" key="1">
    <citation type="submission" date="2018-06" db="EMBL/GenBank/DDBJ databases">
        <authorList>
            <consortium name="Pathogen Informatics"/>
            <person name="Doyle S."/>
        </authorList>
    </citation>
    <scope>NUCLEOTIDE SEQUENCE [LARGE SCALE GENOMIC DNA]</scope>
    <source>
        <strain evidence="3 4">NCTC10717</strain>
    </source>
</reference>
<dbReference type="RefSeq" id="WP_115218555.1">
    <property type="nucleotide sequence ID" value="NZ_UHIA01000004.1"/>
</dbReference>
<gene>
    <name evidence="3" type="primary">pilT_2</name>
    <name evidence="3" type="ORF">NCTC10717_01365</name>
</gene>
<organism evidence="3 4">
    <name type="scientific">Suttonella indologenes</name>
    <dbReference type="NCBI Taxonomy" id="13276"/>
    <lineage>
        <taxon>Bacteria</taxon>
        <taxon>Pseudomonadati</taxon>
        <taxon>Pseudomonadota</taxon>
        <taxon>Gammaproteobacteria</taxon>
        <taxon>Cardiobacteriales</taxon>
        <taxon>Cardiobacteriaceae</taxon>
        <taxon>Suttonella</taxon>
    </lineage>
</organism>
<accession>A0A380MZF9</accession>
<evidence type="ECO:0000256" key="1">
    <source>
        <dbReference type="ARBA" id="ARBA00006611"/>
    </source>
</evidence>
<dbReference type="Proteomes" id="UP000254575">
    <property type="component" value="Unassembled WGS sequence"/>
</dbReference>
<dbReference type="OrthoDB" id="9804785at2"/>
<dbReference type="CDD" id="cd01131">
    <property type="entry name" value="PilT"/>
    <property type="match status" value="1"/>
</dbReference>
<dbReference type="GO" id="GO:0016887">
    <property type="term" value="F:ATP hydrolysis activity"/>
    <property type="evidence" value="ECO:0007669"/>
    <property type="project" value="InterPro"/>
</dbReference>
<evidence type="ECO:0000259" key="2">
    <source>
        <dbReference type="PROSITE" id="PS00662"/>
    </source>
</evidence>
<protein>
    <submittedName>
        <fullName evidence="3">Twitching mobility protein</fullName>
    </submittedName>
</protein>
<dbReference type="InterPro" id="IPR006321">
    <property type="entry name" value="PilT/PilU"/>
</dbReference>
<dbReference type="Pfam" id="PF00437">
    <property type="entry name" value="T2SSE"/>
    <property type="match status" value="1"/>
</dbReference>
<dbReference type="PANTHER" id="PTHR30486">
    <property type="entry name" value="TWITCHING MOTILITY PROTEIN PILT"/>
    <property type="match status" value="1"/>
</dbReference>
<name>A0A380MZF9_9GAMM</name>
<comment type="similarity">
    <text evidence="1">Belongs to the GSP E family.</text>
</comment>
<dbReference type="NCBIfam" id="TIGR01420">
    <property type="entry name" value="pilT_fam"/>
    <property type="match status" value="1"/>
</dbReference>
<dbReference type="AlphaFoldDB" id="A0A380MZF9"/>